<accession>A0A559K4G4</accession>
<comment type="caution">
    <text evidence="2">The sequence shown here is derived from an EMBL/GenBank/DDBJ whole genome shotgun (WGS) entry which is preliminary data.</text>
</comment>
<evidence type="ECO:0000313" key="2">
    <source>
        <dbReference type="EMBL" id="TVY07032.1"/>
    </source>
</evidence>
<feature type="compositionally biased region" description="Polar residues" evidence="1">
    <location>
        <begin position="65"/>
        <end position="80"/>
    </location>
</feature>
<feature type="region of interest" description="Disordered" evidence="1">
    <location>
        <begin position="55"/>
        <end position="80"/>
    </location>
</feature>
<sequence>MAFIFNIFNIKVNGVTSNANLDFGNVVQSGHNAYSKIVGGNIAVGDFSPSTSLMSNGVQDMDVSDQGQLGNPPTEVFNQA</sequence>
<dbReference type="EMBL" id="VNJI01000044">
    <property type="protein sequence ID" value="TVY07032.1"/>
    <property type="molecule type" value="Genomic_DNA"/>
</dbReference>
<dbReference type="Pfam" id="PF10676">
    <property type="entry name" value="gerPA"/>
    <property type="match status" value="1"/>
</dbReference>
<dbReference type="Proteomes" id="UP000317036">
    <property type="component" value="Unassembled WGS sequence"/>
</dbReference>
<organism evidence="2 3">
    <name type="scientific">Paenibacillus cremeus</name>
    <dbReference type="NCBI Taxonomy" id="2163881"/>
    <lineage>
        <taxon>Bacteria</taxon>
        <taxon>Bacillati</taxon>
        <taxon>Bacillota</taxon>
        <taxon>Bacilli</taxon>
        <taxon>Bacillales</taxon>
        <taxon>Paenibacillaceae</taxon>
        <taxon>Paenibacillus</taxon>
    </lineage>
</organism>
<dbReference type="InterPro" id="IPR019618">
    <property type="entry name" value="Spore_germination_GerPA"/>
</dbReference>
<gene>
    <name evidence="2" type="ORF">FPZ49_26080</name>
</gene>
<keyword evidence="3" id="KW-1185">Reference proteome</keyword>
<protein>
    <submittedName>
        <fullName evidence="2">Spore germination protein</fullName>
    </submittedName>
</protein>
<reference evidence="2 3" key="1">
    <citation type="submission" date="2019-07" db="EMBL/GenBank/DDBJ databases">
        <authorList>
            <person name="Kim J."/>
        </authorList>
    </citation>
    <scope>NUCLEOTIDE SEQUENCE [LARGE SCALE GENOMIC DNA]</scope>
    <source>
        <strain evidence="2 3">JC52</strain>
    </source>
</reference>
<proteinExistence type="predicted"/>
<evidence type="ECO:0000313" key="3">
    <source>
        <dbReference type="Proteomes" id="UP000317036"/>
    </source>
</evidence>
<evidence type="ECO:0000256" key="1">
    <source>
        <dbReference type="SAM" id="MobiDB-lite"/>
    </source>
</evidence>
<dbReference type="OrthoDB" id="2899658at2"/>
<dbReference type="AlphaFoldDB" id="A0A559K4G4"/>
<name>A0A559K4G4_9BACL</name>
<dbReference type="RefSeq" id="WP_144852657.1">
    <property type="nucleotide sequence ID" value="NZ_VNJI01000044.1"/>
</dbReference>